<evidence type="ECO:0000313" key="7">
    <source>
        <dbReference type="Proteomes" id="UP000427769"/>
    </source>
</evidence>
<keyword evidence="7" id="KW-1185">Reference proteome</keyword>
<reference evidence="6 7" key="1">
    <citation type="submission" date="2019-11" db="EMBL/GenBank/DDBJ databases">
        <title>Comparative genomics of hydrocarbon-degrading Desulfosarcina strains.</title>
        <authorList>
            <person name="Watanabe M."/>
            <person name="Kojima H."/>
            <person name="Fukui M."/>
        </authorList>
    </citation>
    <scope>NUCLEOTIDE SEQUENCE [LARGE SCALE GENOMIC DNA]</scope>
    <source>
        <strain evidence="6 7">PP31</strain>
    </source>
</reference>
<dbReference type="AlphaFoldDB" id="A0A5K7YXW3"/>
<dbReference type="Pfam" id="PF02913">
    <property type="entry name" value="FAD-oxidase_C"/>
    <property type="match status" value="1"/>
</dbReference>
<keyword evidence="3" id="KW-0274">FAD</keyword>
<keyword evidence="2" id="KW-0285">Flavoprotein</keyword>
<dbReference type="GO" id="GO:1903457">
    <property type="term" value="P:lactate catabolic process"/>
    <property type="evidence" value="ECO:0007669"/>
    <property type="project" value="TreeGrafter"/>
</dbReference>
<evidence type="ECO:0000256" key="4">
    <source>
        <dbReference type="ARBA" id="ARBA00023002"/>
    </source>
</evidence>
<dbReference type="InterPro" id="IPR016166">
    <property type="entry name" value="FAD-bd_PCMH"/>
</dbReference>
<gene>
    <name evidence="6" type="ORF">DSCW_02760</name>
</gene>
<dbReference type="SUPFAM" id="SSF56176">
    <property type="entry name" value="FAD-binding/transporter-associated domain-like"/>
    <property type="match status" value="1"/>
</dbReference>
<dbReference type="SUPFAM" id="SSF55103">
    <property type="entry name" value="FAD-linked oxidases, C-terminal domain"/>
    <property type="match status" value="1"/>
</dbReference>
<dbReference type="RefSeq" id="WP_155302024.1">
    <property type="nucleotide sequence ID" value="NZ_AP021875.1"/>
</dbReference>
<sequence>MPIRDALVDIVGVDRVSNDPAELFIYSRDSGAQPPGRADFVVLPKTAEEISAILRLANREKIPVTPVGAGLTLSGIVVPERGGIVLDMKRMDRILEVDELNRYVVIEAGVSQGALQAYLKKHHPRFQHSTPEAPPTATVTANALIHGHGHISPRYGINSDMIAGMEVVLPSGEIARIGACALKGKWFSRGPLPDLAGLFVGWYGTTGIVTRISLKLFPKPGFRQVIVFKTDDIDLLPEAIAEIMYLDMAEDFFLIMQEKPDWMNHAFLVVILSGHFEEELEFKKTAYKRLFSDFKGGECISFVSDLHPALEKRFLDVPPLAALAADFRKGGGFQYTGAILPVDQVPAAWRKGIEISHRYGMVCSYVHQVLMGNSIMFGFNYSFNRADEADIEKARMALEESNRATLDLGGMIWKGEKSAQKMVLAKMEPNTAALIRRVQEFLDPNRIMNPGKWEV</sequence>
<comment type="cofactor">
    <cofactor evidence="1">
        <name>FAD</name>
        <dbReference type="ChEBI" id="CHEBI:57692"/>
    </cofactor>
</comment>
<protein>
    <submittedName>
        <fullName evidence="6">FAD-binding oxidoreductase</fullName>
    </submittedName>
</protein>
<organism evidence="6 7">
    <name type="scientific">Desulfosarcina widdelii</name>
    <dbReference type="NCBI Taxonomy" id="947919"/>
    <lineage>
        <taxon>Bacteria</taxon>
        <taxon>Pseudomonadati</taxon>
        <taxon>Thermodesulfobacteriota</taxon>
        <taxon>Desulfobacteria</taxon>
        <taxon>Desulfobacterales</taxon>
        <taxon>Desulfosarcinaceae</taxon>
        <taxon>Desulfosarcina</taxon>
    </lineage>
</organism>
<evidence type="ECO:0000259" key="5">
    <source>
        <dbReference type="PROSITE" id="PS51387"/>
    </source>
</evidence>
<dbReference type="PROSITE" id="PS51387">
    <property type="entry name" value="FAD_PCMH"/>
    <property type="match status" value="1"/>
</dbReference>
<evidence type="ECO:0000256" key="2">
    <source>
        <dbReference type="ARBA" id="ARBA00022630"/>
    </source>
</evidence>
<dbReference type="InterPro" id="IPR016164">
    <property type="entry name" value="FAD-linked_Oxase-like_C"/>
</dbReference>
<dbReference type="EMBL" id="AP021875">
    <property type="protein sequence ID" value="BBO72859.1"/>
    <property type="molecule type" value="Genomic_DNA"/>
</dbReference>
<dbReference type="InterPro" id="IPR016169">
    <property type="entry name" value="FAD-bd_PCMH_sub2"/>
</dbReference>
<dbReference type="InterPro" id="IPR004113">
    <property type="entry name" value="FAD-bd_oxidored_4_C"/>
</dbReference>
<dbReference type="GO" id="GO:0071949">
    <property type="term" value="F:FAD binding"/>
    <property type="evidence" value="ECO:0007669"/>
    <property type="project" value="InterPro"/>
</dbReference>
<keyword evidence="4" id="KW-0560">Oxidoreductase</keyword>
<evidence type="ECO:0000313" key="6">
    <source>
        <dbReference type="EMBL" id="BBO72859.1"/>
    </source>
</evidence>
<proteinExistence type="predicted"/>
<dbReference type="InterPro" id="IPR036318">
    <property type="entry name" value="FAD-bd_PCMH-like_sf"/>
</dbReference>
<dbReference type="KEGG" id="dwd:DSCW_02760"/>
<dbReference type="Pfam" id="PF01565">
    <property type="entry name" value="FAD_binding_4"/>
    <property type="match status" value="1"/>
</dbReference>
<evidence type="ECO:0000256" key="3">
    <source>
        <dbReference type="ARBA" id="ARBA00022827"/>
    </source>
</evidence>
<evidence type="ECO:0000256" key="1">
    <source>
        <dbReference type="ARBA" id="ARBA00001974"/>
    </source>
</evidence>
<dbReference type="InterPro" id="IPR006094">
    <property type="entry name" value="Oxid_FAD_bind_N"/>
</dbReference>
<dbReference type="PANTHER" id="PTHR11748">
    <property type="entry name" value="D-LACTATE DEHYDROGENASE"/>
    <property type="match status" value="1"/>
</dbReference>
<dbReference type="Proteomes" id="UP000427769">
    <property type="component" value="Chromosome"/>
</dbReference>
<dbReference type="Gene3D" id="3.30.465.10">
    <property type="match status" value="1"/>
</dbReference>
<name>A0A5K7YXW3_9BACT</name>
<dbReference type="GO" id="GO:0008720">
    <property type="term" value="F:D-lactate dehydrogenase (NAD+) activity"/>
    <property type="evidence" value="ECO:0007669"/>
    <property type="project" value="TreeGrafter"/>
</dbReference>
<dbReference type="OrthoDB" id="9811557at2"/>
<accession>A0A5K7YXW3</accession>
<feature type="domain" description="FAD-binding PCMH-type" evidence="5">
    <location>
        <begin position="33"/>
        <end position="219"/>
    </location>
</feature>
<dbReference type="GO" id="GO:0004458">
    <property type="term" value="F:D-lactate dehydrogenase (cytochrome) activity"/>
    <property type="evidence" value="ECO:0007669"/>
    <property type="project" value="TreeGrafter"/>
</dbReference>
<dbReference type="PANTHER" id="PTHR11748:SF118">
    <property type="entry name" value="ALKYLDIHYDROXYACETONEPHOSPHATE SYNTHASE (PRECURSOR)"/>
    <property type="match status" value="1"/>
</dbReference>